<gene>
    <name evidence="2" type="ORF">R70211_05794</name>
</gene>
<dbReference type="Gene3D" id="1.10.260.40">
    <property type="entry name" value="lambda repressor-like DNA-binding domains"/>
    <property type="match status" value="1"/>
</dbReference>
<sequence>MNPANPERKTPPNDLGALLRHWRDMRGISQLDLSFNAGVSQRHISFIESGRSVPSRQMLMDIAQTLDIPLRERNTLLLAAGYAPTYADSAWNAQEMQSVTHALGRMLRQHEPFPALVMDRYWNVLLTNDSAPRFFNCFIDMAARKGPRNMLHLIFDPDGMRPFVADWQAVANSLIQRVYRESVGRVVDDQTQELLESLRAYPDVQADLKPSQRTAGSGSATTAAMPVIPIGFVKDGKVLNYFSMVATVGTPQTVAAQELRIECMFPADDETEARHLEMISAVQQQQ</sequence>
<keyword evidence="3" id="KW-1185">Reference proteome</keyword>
<dbReference type="CDD" id="cd00093">
    <property type="entry name" value="HTH_XRE"/>
    <property type="match status" value="1"/>
</dbReference>
<proteinExistence type="predicted"/>
<evidence type="ECO:0000259" key="1">
    <source>
        <dbReference type="PROSITE" id="PS50943"/>
    </source>
</evidence>
<organism evidence="2 3">
    <name type="scientific">Paraburkholderia domus</name>
    <dbReference type="NCBI Taxonomy" id="2793075"/>
    <lineage>
        <taxon>Bacteria</taxon>
        <taxon>Pseudomonadati</taxon>
        <taxon>Pseudomonadota</taxon>
        <taxon>Betaproteobacteria</taxon>
        <taxon>Burkholderiales</taxon>
        <taxon>Burkholderiaceae</taxon>
        <taxon>Paraburkholderia</taxon>
    </lineage>
</organism>
<accession>A0A9N8N2D2</accession>
<dbReference type="AlphaFoldDB" id="A0A9N8N2D2"/>
<reference evidence="2" key="1">
    <citation type="submission" date="2021-02" db="EMBL/GenBank/DDBJ databases">
        <authorList>
            <person name="Vanwijnsberghe S."/>
        </authorList>
    </citation>
    <scope>NUCLEOTIDE SEQUENCE</scope>
    <source>
        <strain evidence="2">R-70211</strain>
    </source>
</reference>
<dbReference type="InterPro" id="IPR010982">
    <property type="entry name" value="Lambda_DNA-bd_dom_sf"/>
</dbReference>
<dbReference type="Proteomes" id="UP000675121">
    <property type="component" value="Unassembled WGS sequence"/>
</dbReference>
<dbReference type="InterPro" id="IPR041413">
    <property type="entry name" value="MLTR_LBD"/>
</dbReference>
<feature type="domain" description="HTH cro/C1-type" evidence="1">
    <location>
        <begin position="19"/>
        <end position="73"/>
    </location>
</feature>
<dbReference type="Pfam" id="PF01381">
    <property type="entry name" value="HTH_3"/>
    <property type="match status" value="1"/>
</dbReference>
<evidence type="ECO:0000313" key="3">
    <source>
        <dbReference type="Proteomes" id="UP000675121"/>
    </source>
</evidence>
<dbReference type="InterPro" id="IPR001387">
    <property type="entry name" value="Cro/C1-type_HTH"/>
</dbReference>
<name>A0A9N8N2D2_9BURK</name>
<comment type="caution">
    <text evidence="2">The sequence shown here is derived from an EMBL/GenBank/DDBJ whole genome shotgun (WGS) entry which is preliminary data.</text>
</comment>
<dbReference type="PANTHER" id="PTHR35010:SF4">
    <property type="entry name" value="BLL5781 PROTEIN"/>
    <property type="match status" value="1"/>
</dbReference>
<dbReference type="Gene3D" id="3.30.450.180">
    <property type="match status" value="1"/>
</dbReference>
<dbReference type="RefSeq" id="WP_201076074.1">
    <property type="nucleotide sequence ID" value="NZ_CAJNAS010000019.1"/>
</dbReference>
<dbReference type="EMBL" id="CAJNAS010000019">
    <property type="protein sequence ID" value="CAE6942759.1"/>
    <property type="molecule type" value="Genomic_DNA"/>
</dbReference>
<dbReference type="PROSITE" id="PS50943">
    <property type="entry name" value="HTH_CROC1"/>
    <property type="match status" value="1"/>
</dbReference>
<evidence type="ECO:0000313" key="2">
    <source>
        <dbReference type="EMBL" id="CAE6942759.1"/>
    </source>
</evidence>
<dbReference type="SUPFAM" id="SSF47413">
    <property type="entry name" value="lambda repressor-like DNA-binding domains"/>
    <property type="match status" value="1"/>
</dbReference>
<dbReference type="SMART" id="SM00530">
    <property type="entry name" value="HTH_XRE"/>
    <property type="match status" value="1"/>
</dbReference>
<dbReference type="PANTHER" id="PTHR35010">
    <property type="entry name" value="BLL4672 PROTEIN-RELATED"/>
    <property type="match status" value="1"/>
</dbReference>
<protein>
    <recommendedName>
        <fullName evidence="1">HTH cro/C1-type domain-containing protein</fullName>
    </recommendedName>
</protein>
<dbReference type="GO" id="GO:0003677">
    <property type="term" value="F:DNA binding"/>
    <property type="evidence" value="ECO:0007669"/>
    <property type="project" value="InterPro"/>
</dbReference>
<dbReference type="Pfam" id="PF17765">
    <property type="entry name" value="MLTR_LBD"/>
    <property type="match status" value="1"/>
</dbReference>